<comment type="subcellular location">
    <subcellularLocation>
        <location evidence="1">Secreted</location>
    </subcellularLocation>
</comment>
<evidence type="ECO:0000259" key="5">
    <source>
        <dbReference type="Pfam" id="PF24517"/>
    </source>
</evidence>
<feature type="domain" description="DUF6385" evidence="4">
    <location>
        <begin position="200"/>
        <end position="276"/>
    </location>
</feature>
<name>A0A1M4UCQ6_9CLOT</name>
<reference evidence="7" key="1">
    <citation type="submission" date="2016-11" db="EMBL/GenBank/DDBJ databases">
        <authorList>
            <person name="Varghese N."/>
            <person name="Submissions S."/>
        </authorList>
    </citation>
    <scope>NUCLEOTIDE SEQUENCE [LARGE SCALE GENOMIC DNA]</scope>
    <source>
        <strain evidence="7">DSM 10124</strain>
    </source>
</reference>
<protein>
    <recommendedName>
        <fullName evidence="8">F5/8 type C domain-containing protein</fullName>
    </recommendedName>
</protein>
<evidence type="ECO:0000259" key="4">
    <source>
        <dbReference type="Pfam" id="PF19912"/>
    </source>
</evidence>
<gene>
    <name evidence="6" type="ORF">SAMN02746091_00613</name>
</gene>
<accession>A0A1M4UCQ6</accession>
<evidence type="ECO:0000256" key="2">
    <source>
        <dbReference type="ARBA" id="ARBA00022525"/>
    </source>
</evidence>
<keyword evidence="7" id="KW-1185">Reference proteome</keyword>
<evidence type="ECO:0000313" key="7">
    <source>
        <dbReference type="Proteomes" id="UP000184423"/>
    </source>
</evidence>
<evidence type="ECO:0000313" key="6">
    <source>
        <dbReference type="EMBL" id="SHE54340.1"/>
    </source>
</evidence>
<dbReference type="Proteomes" id="UP000184423">
    <property type="component" value="Unassembled WGS sequence"/>
</dbReference>
<dbReference type="InterPro" id="IPR055372">
    <property type="entry name" value="CBM96"/>
</dbReference>
<proteinExistence type="predicted"/>
<dbReference type="RefSeq" id="WP_073247896.1">
    <property type="nucleotide sequence ID" value="NZ_FQVG01000007.1"/>
</dbReference>
<feature type="domain" description="Carbohydrate-binding module family 96" evidence="5">
    <location>
        <begin position="35"/>
        <end position="165"/>
    </location>
</feature>
<dbReference type="AlphaFoldDB" id="A0A1M4UCQ6"/>
<evidence type="ECO:0000256" key="3">
    <source>
        <dbReference type="ARBA" id="ARBA00022729"/>
    </source>
</evidence>
<dbReference type="EMBL" id="FQVG01000007">
    <property type="protein sequence ID" value="SHE54340.1"/>
    <property type="molecule type" value="Genomic_DNA"/>
</dbReference>
<dbReference type="Pfam" id="PF24517">
    <property type="entry name" value="CBM96"/>
    <property type="match status" value="1"/>
</dbReference>
<keyword evidence="3" id="KW-0732">Signal</keyword>
<sequence>MGEAIFLADKSLTITNEKPEENINTDIICCGFNGNFIYRSFLKFDISSLPYNAFITSAILQLFLIEDYFKCLSKNLYAYMLQEDFGDFTTYNHQPKFYNDYIRTNISYKKYGLININITSFAQRWMSGEVINKGILLRCEENKKSLVAFGSSKSSQYSTIPKLYINFIKPRVYDEGKFIEVKEEVMDLNFINTGYSSVYDVSRMIIGSFFIKNTGYKDIDVCVDVSADGFTWVRDIEKRVCISQCEILVPKYYGKYYRISTYTNGEGRVNIKFIYQVYK</sequence>
<dbReference type="NCBIfam" id="NF033679">
    <property type="entry name" value="DNRLRE_dom"/>
    <property type="match status" value="1"/>
</dbReference>
<dbReference type="Pfam" id="PF19912">
    <property type="entry name" value="DUF6385"/>
    <property type="match status" value="1"/>
</dbReference>
<evidence type="ECO:0008006" key="8">
    <source>
        <dbReference type="Google" id="ProtNLM"/>
    </source>
</evidence>
<dbReference type="GO" id="GO:0005576">
    <property type="term" value="C:extracellular region"/>
    <property type="evidence" value="ECO:0007669"/>
    <property type="project" value="UniProtKB-SubCell"/>
</dbReference>
<dbReference type="InterPro" id="IPR045965">
    <property type="entry name" value="DUF6385"/>
</dbReference>
<keyword evidence="2" id="KW-0964">Secreted</keyword>
<evidence type="ECO:0000256" key="1">
    <source>
        <dbReference type="ARBA" id="ARBA00004613"/>
    </source>
</evidence>
<organism evidence="6 7">
    <name type="scientific">Caloramator proteoclasticus DSM 10124</name>
    <dbReference type="NCBI Taxonomy" id="1121262"/>
    <lineage>
        <taxon>Bacteria</taxon>
        <taxon>Bacillati</taxon>
        <taxon>Bacillota</taxon>
        <taxon>Clostridia</taxon>
        <taxon>Eubacteriales</taxon>
        <taxon>Clostridiaceae</taxon>
        <taxon>Caloramator</taxon>
    </lineage>
</organism>